<dbReference type="InterPro" id="IPR050237">
    <property type="entry name" value="ATP-dep_AMP-bd_enzyme"/>
</dbReference>
<name>A0ABX7G6C8_9GAMM</name>
<protein>
    <submittedName>
        <fullName evidence="2">AMP-binding protein</fullName>
    </submittedName>
</protein>
<dbReference type="Proteomes" id="UP000596252">
    <property type="component" value="Chromosome"/>
</dbReference>
<evidence type="ECO:0000259" key="1">
    <source>
        <dbReference type="Pfam" id="PF00501"/>
    </source>
</evidence>
<organism evidence="2 3">
    <name type="scientific">Shewanella litorisediminis</name>
    <dbReference type="NCBI Taxonomy" id="1173586"/>
    <lineage>
        <taxon>Bacteria</taxon>
        <taxon>Pseudomonadati</taxon>
        <taxon>Pseudomonadota</taxon>
        <taxon>Gammaproteobacteria</taxon>
        <taxon>Alteromonadales</taxon>
        <taxon>Shewanellaceae</taxon>
        <taxon>Shewanella</taxon>
    </lineage>
</organism>
<dbReference type="EMBL" id="CP069213">
    <property type="protein sequence ID" value="QRH02921.1"/>
    <property type="molecule type" value="Genomic_DNA"/>
</dbReference>
<dbReference type="PANTHER" id="PTHR43767">
    <property type="entry name" value="LONG-CHAIN-FATTY-ACID--COA LIGASE"/>
    <property type="match status" value="1"/>
</dbReference>
<dbReference type="CDD" id="cd05910">
    <property type="entry name" value="FACL_like_1"/>
    <property type="match status" value="1"/>
</dbReference>
<dbReference type="NCBIfam" id="NF045785">
    <property type="entry name" value="OlefBLtnSynShew"/>
    <property type="match status" value="1"/>
</dbReference>
<dbReference type="NCBIfam" id="NF006754">
    <property type="entry name" value="PRK09274.1"/>
    <property type="match status" value="1"/>
</dbReference>
<dbReference type="InterPro" id="IPR042099">
    <property type="entry name" value="ANL_N_sf"/>
</dbReference>
<dbReference type="InterPro" id="IPR020845">
    <property type="entry name" value="AMP-binding_CS"/>
</dbReference>
<dbReference type="InterPro" id="IPR054910">
    <property type="entry name" value="OlefBLtnSynShew"/>
</dbReference>
<dbReference type="PROSITE" id="PS00455">
    <property type="entry name" value="AMP_BINDING"/>
    <property type="match status" value="1"/>
</dbReference>
<keyword evidence="3" id="KW-1185">Reference proteome</keyword>
<dbReference type="RefSeq" id="WP_203326501.1">
    <property type="nucleotide sequence ID" value="NZ_CP069213.1"/>
</dbReference>
<dbReference type="PANTHER" id="PTHR43767:SF1">
    <property type="entry name" value="NONRIBOSOMAL PEPTIDE SYNTHASE PES1 (EUROFUNG)-RELATED"/>
    <property type="match status" value="1"/>
</dbReference>
<feature type="domain" description="AMP-dependent synthetase/ligase" evidence="1">
    <location>
        <begin position="42"/>
        <end position="405"/>
    </location>
</feature>
<evidence type="ECO:0000313" key="3">
    <source>
        <dbReference type="Proteomes" id="UP000596252"/>
    </source>
</evidence>
<dbReference type="Pfam" id="PF00501">
    <property type="entry name" value="AMP-binding"/>
    <property type="match status" value="1"/>
</dbReference>
<dbReference type="Gene3D" id="3.40.50.12780">
    <property type="entry name" value="N-terminal domain of ligase-like"/>
    <property type="match status" value="1"/>
</dbReference>
<gene>
    <name evidence="2" type="ORF">JQC75_05805</name>
</gene>
<sequence length="564" mass="61293">MSANLCRHLVSAAKAQPQGLAVAVQRHRFGKPPRGIGELCYDELTLSELDSRSDAIAHGLNAIGLTAGDKAVLMVTPGLDFFALTFALFKAGIIPVMVDPGMGIKNLGQCFDEAAPDAFIGIPKAHVARMLFGWGKKTVTQLVTVGRGLKLWGGNTLAQIEKRGQDMGAYPMALLDEQALCAILFTSGSTGVPKGVEYSHQMFEAQIQALKQDYGIRHGERDLSTFPLFALFGPALGMASIVPCMDASRPIKAKPEYLFKAIADYQCSNLFLNPALLDKLGRYGEANALTLNGVKRVISAGAPASIDAISRFRQILPPDAPVLNSYGATEGLPLCFVASDELLASGEVTAKGGGILVGKPVQGVALEIIAIDEAPIAQWQDELKLQPYEIGEIVVKGPMVSRAYYHRDEATSVAKIADGDGIWHRMGDLGYLDDQGRLWMCGRKAHRVDATEGGAFKKRYFSIPCERIFNTHSLVARSALVGVHRHGDKIPLVCLELERSQACNNASSLYRELREIAEAHEITQGIDFFLIHESFPMDVRHNAKIFREKLALWAEKQLLGGLNK</sequence>
<reference evidence="2 3" key="1">
    <citation type="journal article" date="2012" name="Antonie Van Leeuwenhoek">
        <title>Shewanella litorisediminis sp. nov., a gammaproteobacterium isolated from a tidal flat sediment.</title>
        <authorList>
            <person name="Lee M.H."/>
            <person name="Yoon J.H."/>
        </authorList>
    </citation>
    <scope>NUCLEOTIDE SEQUENCE [LARGE SCALE GENOMIC DNA]</scope>
    <source>
        <strain evidence="2 3">SMK1-12</strain>
    </source>
</reference>
<dbReference type="SUPFAM" id="SSF56801">
    <property type="entry name" value="Acetyl-CoA synthetase-like"/>
    <property type="match status" value="1"/>
</dbReference>
<accession>A0ABX7G6C8</accession>
<proteinExistence type="predicted"/>
<evidence type="ECO:0000313" key="2">
    <source>
        <dbReference type="EMBL" id="QRH02921.1"/>
    </source>
</evidence>
<dbReference type="InterPro" id="IPR000873">
    <property type="entry name" value="AMP-dep_synth/lig_dom"/>
</dbReference>